<accession>A0A0A0LSK6</accession>
<dbReference type="Proteomes" id="UP000029981">
    <property type="component" value="Chromosome 2"/>
</dbReference>
<keyword evidence="1" id="KW-1003">Cell membrane</keyword>
<dbReference type="Gramene" id="KGN62971">
    <property type="protein sequence ID" value="KGN62971"/>
    <property type="gene ID" value="Csa_2G382450"/>
</dbReference>
<name>A0A0A0LSK6_CUCSA</name>
<dbReference type="PANTHER" id="PTHR13806">
    <property type="entry name" value="FLOTILLIN-RELATED"/>
    <property type="match status" value="1"/>
</dbReference>
<evidence type="ECO:0000256" key="1">
    <source>
        <dbReference type="RuleBase" id="RU366054"/>
    </source>
</evidence>
<proteinExistence type="inferred from homology"/>
<dbReference type="InterPro" id="IPR027705">
    <property type="entry name" value="Flotillin_fam"/>
</dbReference>
<dbReference type="GO" id="GO:0005901">
    <property type="term" value="C:caveola"/>
    <property type="evidence" value="ECO:0007669"/>
    <property type="project" value="UniProtKB-SubCell"/>
</dbReference>
<dbReference type="AlphaFoldDB" id="A0A0A0LSK6"/>
<dbReference type="EMBL" id="CM002923">
    <property type="protein sequence ID" value="KGN62971.1"/>
    <property type="molecule type" value="Genomic_DNA"/>
</dbReference>
<keyword evidence="1" id="KW-0472">Membrane</keyword>
<sequence>MTSAPDVNELLQGIIEGETSVLAASTTMEDIFKGTKEFKHGHEYVSYLGQKTQQEASNQAKVDVAEANAEVAEVVEANAELAKKKAILAKGSEMAEVEAAKAVSLREADQKKKVEKMNALTMTEKLKAELLSKASIEYETKRLICKEERGGGTGGTGTGTGLSTVSLLDALGGNYTALRDYLMINGGMFQDIANINANAINVWTNGRDGQGLGGAGNMAMKELSGVHQMLPPLFQTDHEQTRLLPPPWMRFYNISFPETARLMGFAIAFGTNIQRS</sequence>
<comment type="similarity">
    <text evidence="1">Belongs to the band 7/mec-2 family. Flotillin subfamily.</text>
</comment>
<dbReference type="STRING" id="3659.A0A0A0LSK6"/>
<evidence type="ECO:0000313" key="3">
    <source>
        <dbReference type="Proteomes" id="UP000029981"/>
    </source>
</evidence>
<protein>
    <recommendedName>
        <fullName evidence="1">Flotillin-like</fullName>
    </recommendedName>
</protein>
<evidence type="ECO:0000313" key="2">
    <source>
        <dbReference type="EMBL" id="KGN62971.1"/>
    </source>
</evidence>
<reference evidence="2 3" key="3">
    <citation type="journal article" date="2010" name="BMC Genomics">
        <title>Transcriptome sequencing and comparative analysis of cucumber flowers with different sex types.</title>
        <authorList>
            <person name="Guo S."/>
            <person name="Zheng Y."/>
            <person name="Joung J.G."/>
            <person name="Liu S."/>
            <person name="Zhang Z."/>
            <person name="Crasta O.R."/>
            <person name="Sobral B.W."/>
            <person name="Xu Y."/>
            <person name="Huang S."/>
            <person name="Fei Z."/>
        </authorList>
    </citation>
    <scope>NUCLEOTIDE SEQUENCE [LARGE SCALE GENOMIC DNA]</scope>
    <source>
        <strain evidence="3">cv. 9930</strain>
    </source>
</reference>
<reference evidence="2 3" key="1">
    <citation type="journal article" date="2009" name="Nat. Genet.">
        <title>The genome of the cucumber, Cucumis sativus L.</title>
        <authorList>
            <person name="Huang S."/>
            <person name="Li R."/>
            <person name="Zhang Z."/>
            <person name="Li L."/>
            <person name="Gu X."/>
            <person name="Fan W."/>
            <person name="Lucas W.J."/>
            <person name="Wang X."/>
            <person name="Xie B."/>
            <person name="Ni P."/>
            <person name="Ren Y."/>
            <person name="Zhu H."/>
            <person name="Li J."/>
            <person name="Lin K."/>
            <person name="Jin W."/>
            <person name="Fei Z."/>
            <person name="Li G."/>
            <person name="Staub J."/>
            <person name="Kilian A."/>
            <person name="van der Vossen E.A."/>
            <person name="Wu Y."/>
            <person name="Guo J."/>
            <person name="He J."/>
            <person name="Jia Z."/>
            <person name="Ren Y."/>
            <person name="Tian G."/>
            <person name="Lu Y."/>
            <person name="Ruan J."/>
            <person name="Qian W."/>
            <person name="Wang M."/>
            <person name="Huang Q."/>
            <person name="Li B."/>
            <person name="Xuan Z."/>
            <person name="Cao J."/>
            <person name="Asan"/>
            <person name="Wu Z."/>
            <person name="Zhang J."/>
            <person name="Cai Q."/>
            <person name="Bai Y."/>
            <person name="Zhao B."/>
            <person name="Han Y."/>
            <person name="Li Y."/>
            <person name="Li X."/>
            <person name="Wang S."/>
            <person name="Shi Q."/>
            <person name="Liu S."/>
            <person name="Cho W.K."/>
            <person name="Kim J.Y."/>
            <person name="Xu Y."/>
            <person name="Heller-Uszynska K."/>
            <person name="Miao H."/>
            <person name="Cheng Z."/>
            <person name="Zhang S."/>
            <person name="Wu J."/>
            <person name="Yang Y."/>
            <person name="Kang H."/>
            <person name="Li M."/>
            <person name="Liang H."/>
            <person name="Ren X."/>
            <person name="Shi Z."/>
            <person name="Wen M."/>
            <person name="Jian M."/>
            <person name="Yang H."/>
            <person name="Zhang G."/>
            <person name="Yang Z."/>
            <person name="Chen R."/>
            <person name="Liu S."/>
            <person name="Li J."/>
            <person name="Ma L."/>
            <person name="Liu H."/>
            <person name="Zhou Y."/>
            <person name="Zhao J."/>
            <person name="Fang X."/>
            <person name="Li G."/>
            <person name="Fang L."/>
            <person name="Li Y."/>
            <person name="Liu D."/>
            <person name="Zheng H."/>
            <person name="Zhang Y."/>
            <person name="Qin N."/>
            <person name="Li Z."/>
            <person name="Yang G."/>
            <person name="Yang S."/>
            <person name="Bolund L."/>
            <person name="Kristiansen K."/>
            <person name="Zheng H."/>
            <person name="Li S."/>
            <person name="Zhang X."/>
            <person name="Yang H."/>
            <person name="Wang J."/>
            <person name="Sun R."/>
            <person name="Zhang B."/>
            <person name="Jiang S."/>
            <person name="Wang J."/>
            <person name="Du Y."/>
            <person name="Li S."/>
        </authorList>
    </citation>
    <scope>NUCLEOTIDE SEQUENCE [LARGE SCALE GENOMIC DNA]</scope>
    <source>
        <strain evidence="3">cv. 9930</strain>
    </source>
</reference>
<dbReference type="PANTHER" id="PTHR13806:SF31">
    <property type="entry name" value="FLOTILLIN-LIKE PROTEIN 1-RELATED"/>
    <property type="match status" value="1"/>
</dbReference>
<reference evidence="2 3" key="4">
    <citation type="journal article" date="2011" name="BMC Genomics">
        <title>RNA-Seq improves annotation of protein-coding genes in the cucumber genome.</title>
        <authorList>
            <person name="Li Z."/>
            <person name="Zhang Z."/>
            <person name="Yan P."/>
            <person name="Huang S."/>
            <person name="Fei Z."/>
            <person name="Lin K."/>
        </authorList>
    </citation>
    <scope>NUCLEOTIDE SEQUENCE [LARGE SCALE GENOMIC DNA]</scope>
    <source>
        <strain evidence="3">cv. 9930</strain>
    </source>
</reference>
<reference evidence="2 3" key="2">
    <citation type="journal article" date="2009" name="PLoS ONE">
        <title>An integrated genetic and cytogenetic map of the cucumber genome.</title>
        <authorList>
            <person name="Ren Y."/>
            <person name="Zhang Z."/>
            <person name="Liu J."/>
            <person name="Staub J.E."/>
            <person name="Han Y."/>
            <person name="Cheng Z."/>
            <person name="Li X."/>
            <person name="Lu J."/>
            <person name="Miao H."/>
            <person name="Kang H."/>
            <person name="Xie B."/>
            <person name="Gu X."/>
            <person name="Wang X."/>
            <person name="Du Y."/>
            <person name="Jin W."/>
            <person name="Huang S."/>
        </authorList>
    </citation>
    <scope>NUCLEOTIDE SEQUENCE [LARGE SCALE GENOMIC DNA]</scope>
    <source>
        <strain evidence="3">cv. 9930</strain>
    </source>
</reference>
<comment type="subcellular location">
    <subcellularLocation>
        <location evidence="1">Cell membrane</location>
        <topology evidence="1">Lipid-anchor</topology>
    </subcellularLocation>
    <subcellularLocation>
        <location evidence="1">Membrane</location>
        <location evidence="1">Caveola</location>
    </subcellularLocation>
</comment>
<gene>
    <name evidence="2" type="ORF">Csa_2G382450</name>
</gene>
<keyword evidence="3" id="KW-1185">Reference proteome</keyword>
<organism evidence="2 3">
    <name type="scientific">Cucumis sativus</name>
    <name type="common">Cucumber</name>
    <dbReference type="NCBI Taxonomy" id="3659"/>
    <lineage>
        <taxon>Eukaryota</taxon>
        <taxon>Viridiplantae</taxon>
        <taxon>Streptophyta</taxon>
        <taxon>Embryophyta</taxon>
        <taxon>Tracheophyta</taxon>
        <taxon>Spermatophyta</taxon>
        <taxon>Magnoliopsida</taxon>
        <taxon>eudicotyledons</taxon>
        <taxon>Gunneridae</taxon>
        <taxon>Pentapetalae</taxon>
        <taxon>rosids</taxon>
        <taxon>fabids</taxon>
        <taxon>Cucurbitales</taxon>
        <taxon>Cucurbitaceae</taxon>
        <taxon>Benincaseae</taxon>
        <taxon>Cucumis</taxon>
    </lineage>
</organism>